<dbReference type="InterPro" id="IPR006016">
    <property type="entry name" value="UspA"/>
</dbReference>
<reference evidence="3 4" key="1">
    <citation type="submission" date="2018-11" db="EMBL/GenBank/DDBJ databases">
        <title>Sequencing the genomes of 1000 actinobacteria strains.</title>
        <authorList>
            <person name="Klenk H.-P."/>
        </authorList>
    </citation>
    <scope>NUCLEOTIDE SEQUENCE [LARGE SCALE GENOMIC DNA]</scope>
    <source>
        <strain evidence="3 4">DSM 12652</strain>
    </source>
</reference>
<evidence type="ECO:0000313" key="4">
    <source>
        <dbReference type="Proteomes" id="UP000281738"/>
    </source>
</evidence>
<feature type="domain" description="UspA" evidence="2">
    <location>
        <begin position="10"/>
        <end position="137"/>
    </location>
</feature>
<evidence type="ECO:0000313" key="3">
    <source>
        <dbReference type="EMBL" id="ROR90617.1"/>
    </source>
</evidence>
<gene>
    <name evidence="3" type="ORF">EDD33_1463</name>
</gene>
<dbReference type="PANTHER" id="PTHR46268">
    <property type="entry name" value="STRESS RESPONSE PROTEIN NHAX"/>
    <property type="match status" value="1"/>
</dbReference>
<dbReference type="RefSeq" id="WP_246003410.1">
    <property type="nucleotide sequence ID" value="NZ_RKHO01000001.1"/>
</dbReference>
<organism evidence="3 4">
    <name type="scientific">Nocardioides aurantiacus</name>
    <dbReference type="NCBI Taxonomy" id="86796"/>
    <lineage>
        <taxon>Bacteria</taxon>
        <taxon>Bacillati</taxon>
        <taxon>Actinomycetota</taxon>
        <taxon>Actinomycetes</taxon>
        <taxon>Propionibacteriales</taxon>
        <taxon>Nocardioidaceae</taxon>
        <taxon>Nocardioides</taxon>
    </lineage>
</organism>
<comment type="caution">
    <text evidence="3">The sequence shown here is derived from an EMBL/GenBank/DDBJ whole genome shotgun (WGS) entry which is preliminary data.</text>
</comment>
<accession>A0A3N2CST7</accession>
<dbReference type="PANTHER" id="PTHR46268:SF6">
    <property type="entry name" value="UNIVERSAL STRESS PROTEIN UP12"/>
    <property type="match status" value="1"/>
</dbReference>
<dbReference type="EMBL" id="RKHO01000001">
    <property type="protein sequence ID" value="ROR90617.1"/>
    <property type="molecule type" value="Genomic_DNA"/>
</dbReference>
<sequence>MAELTYPSVQTVVVGYLPSPEGLAALARAEAWATSAGARLVVVNTGHFGNYNHPHFAPAQELDAIAARLAELGVAHEVEQPTDGGSAAEAILAAAVRHQADVVVIGLRRRTSVGKLITGSTAQEVLFEAPCPVLAVKAD</sequence>
<dbReference type="InterPro" id="IPR014729">
    <property type="entry name" value="Rossmann-like_a/b/a_fold"/>
</dbReference>
<keyword evidence="4" id="KW-1185">Reference proteome</keyword>
<dbReference type="Proteomes" id="UP000281738">
    <property type="component" value="Unassembled WGS sequence"/>
</dbReference>
<dbReference type="CDD" id="cd00293">
    <property type="entry name" value="USP-like"/>
    <property type="match status" value="1"/>
</dbReference>
<protein>
    <submittedName>
        <fullName evidence="3">Universal stress protein family protein</fullName>
    </submittedName>
</protein>
<dbReference type="SUPFAM" id="SSF52402">
    <property type="entry name" value="Adenine nucleotide alpha hydrolases-like"/>
    <property type="match status" value="1"/>
</dbReference>
<evidence type="ECO:0000256" key="1">
    <source>
        <dbReference type="ARBA" id="ARBA00008791"/>
    </source>
</evidence>
<proteinExistence type="inferred from homology"/>
<evidence type="ECO:0000259" key="2">
    <source>
        <dbReference type="Pfam" id="PF00582"/>
    </source>
</evidence>
<dbReference type="Gene3D" id="3.40.50.620">
    <property type="entry name" value="HUPs"/>
    <property type="match status" value="1"/>
</dbReference>
<dbReference type="AlphaFoldDB" id="A0A3N2CST7"/>
<name>A0A3N2CST7_9ACTN</name>
<comment type="similarity">
    <text evidence="1">Belongs to the universal stress protein A family.</text>
</comment>
<dbReference type="Pfam" id="PF00582">
    <property type="entry name" value="Usp"/>
    <property type="match status" value="1"/>
</dbReference>